<reference evidence="2 3" key="1">
    <citation type="submission" date="2024-09" db="EMBL/GenBank/DDBJ databases">
        <authorList>
            <person name="Salinas-Garcia M.A."/>
            <person name="Prieme A."/>
        </authorList>
    </citation>
    <scope>NUCLEOTIDE SEQUENCE [LARGE SCALE GENOMIC DNA]</scope>
    <source>
        <strain evidence="2 3">DSM 21081</strain>
    </source>
</reference>
<dbReference type="EMBL" id="JBHDLJ010000005">
    <property type="protein sequence ID" value="MFB0834457.1"/>
    <property type="molecule type" value="Genomic_DNA"/>
</dbReference>
<name>A0ABV4UQC0_9MICC</name>
<evidence type="ECO:0000313" key="2">
    <source>
        <dbReference type="EMBL" id="MFB0834457.1"/>
    </source>
</evidence>
<feature type="region of interest" description="Disordered" evidence="1">
    <location>
        <begin position="1"/>
        <end position="41"/>
    </location>
</feature>
<comment type="caution">
    <text evidence="2">The sequence shown here is derived from an EMBL/GenBank/DDBJ whole genome shotgun (WGS) entry which is preliminary data.</text>
</comment>
<protein>
    <submittedName>
        <fullName evidence="2">Uncharacterized protein</fullName>
    </submittedName>
</protein>
<evidence type="ECO:0000256" key="1">
    <source>
        <dbReference type="SAM" id="MobiDB-lite"/>
    </source>
</evidence>
<dbReference type="RefSeq" id="WP_373971633.1">
    <property type="nucleotide sequence ID" value="NZ_JBHDLJ010000005.1"/>
</dbReference>
<feature type="non-terminal residue" evidence="2">
    <location>
        <position position="1"/>
    </location>
</feature>
<sequence length="74" mass="7525">GWAARTAPGPRHTIEYTTPTGHAYTGTAPPLPGTPEAGTPTGELLVHGSFAHTMLLQHLKTGRGADDPGPAGSN</sequence>
<organism evidence="2 3">
    <name type="scientific">Arthrobacter halodurans</name>
    <dbReference type="NCBI Taxonomy" id="516699"/>
    <lineage>
        <taxon>Bacteria</taxon>
        <taxon>Bacillati</taxon>
        <taxon>Actinomycetota</taxon>
        <taxon>Actinomycetes</taxon>
        <taxon>Micrococcales</taxon>
        <taxon>Micrococcaceae</taxon>
        <taxon>Arthrobacter</taxon>
    </lineage>
</organism>
<dbReference type="Proteomes" id="UP001575652">
    <property type="component" value="Unassembled WGS sequence"/>
</dbReference>
<gene>
    <name evidence="2" type="ORF">ACETWP_07645</name>
</gene>
<keyword evidence="3" id="KW-1185">Reference proteome</keyword>
<evidence type="ECO:0000313" key="3">
    <source>
        <dbReference type="Proteomes" id="UP001575652"/>
    </source>
</evidence>
<accession>A0ABV4UQC0</accession>
<proteinExistence type="predicted"/>